<dbReference type="Pfam" id="PF13692">
    <property type="entry name" value="Glyco_trans_1_4"/>
    <property type="match status" value="1"/>
</dbReference>
<accession>A0A4R4TIX9</accession>
<evidence type="ECO:0000313" key="2">
    <source>
        <dbReference type="EMBL" id="TDC77657.1"/>
    </source>
</evidence>
<dbReference type="SUPFAM" id="SSF53756">
    <property type="entry name" value="UDP-Glycosyltransferase/glycogen phosphorylase"/>
    <property type="match status" value="1"/>
</dbReference>
<dbReference type="GO" id="GO:0016740">
    <property type="term" value="F:transferase activity"/>
    <property type="evidence" value="ECO:0007669"/>
    <property type="project" value="UniProtKB-KW"/>
</dbReference>
<dbReference type="OrthoDB" id="9772485at2"/>
<proteinExistence type="predicted"/>
<feature type="region of interest" description="Disordered" evidence="1">
    <location>
        <begin position="385"/>
        <end position="404"/>
    </location>
</feature>
<gene>
    <name evidence="2" type="ORF">E1283_06810</name>
</gene>
<dbReference type="EMBL" id="SMKI01000049">
    <property type="protein sequence ID" value="TDC77657.1"/>
    <property type="molecule type" value="Genomic_DNA"/>
</dbReference>
<dbReference type="Proteomes" id="UP000295345">
    <property type="component" value="Unassembled WGS sequence"/>
</dbReference>
<dbReference type="Gene3D" id="3.40.50.2000">
    <property type="entry name" value="Glycogen Phosphorylase B"/>
    <property type="match status" value="1"/>
</dbReference>
<sequence>MIVMLKALLVSHRLGGFDGVSVAAEKWRTVLSHLGFDVVRVASHYVRREPGDVLVPGMWADLPGQPCPPLDAPAVRDLVRRADLVVLDNLGTLPSAPEAALGWQDILLREKVPTIVRHHDPGWQIVSGLWGPYHPSAGLPLHHPGMLHVTINRITEQEFADRFPGLRDRGALVTAYNTVDVRELVDGDRSGTRKALRVDDEDLLVLHPIALGKRKNIPAAVELARSLQRLYGASRRVRYWVTHTSAKWESVPPDIQEVFATAPGLLVGSVPDRGDMYAAADLVVLSSTWEGFGQPVPEAMVAGRPVAAGPYPVLRELVDLHGWRVLDPLRPEEVFHALEDTERLPELIAWNRARAERMDTAEFAPTMRTLVRAAEDLAEGRTGIRAVPNTDTSPGAGWPITWSRPLVDDPARHLPSP</sequence>
<keyword evidence="3" id="KW-1185">Reference proteome</keyword>
<evidence type="ECO:0000313" key="3">
    <source>
        <dbReference type="Proteomes" id="UP000295345"/>
    </source>
</evidence>
<dbReference type="RefSeq" id="WP_132816983.1">
    <property type="nucleotide sequence ID" value="NZ_SMKI01000049.1"/>
</dbReference>
<organism evidence="2 3">
    <name type="scientific">Streptomyces hainanensis</name>
    <dbReference type="NCBI Taxonomy" id="402648"/>
    <lineage>
        <taxon>Bacteria</taxon>
        <taxon>Bacillati</taxon>
        <taxon>Actinomycetota</taxon>
        <taxon>Actinomycetes</taxon>
        <taxon>Kitasatosporales</taxon>
        <taxon>Streptomycetaceae</taxon>
        <taxon>Streptomyces</taxon>
    </lineage>
</organism>
<evidence type="ECO:0000256" key="1">
    <source>
        <dbReference type="SAM" id="MobiDB-lite"/>
    </source>
</evidence>
<dbReference type="CDD" id="cd03801">
    <property type="entry name" value="GT4_PimA-like"/>
    <property type="match status" value="1"/>
</dbReference>
<keyword evidence="2" id="KW-0808">Transferase</keyword>
<dbReference type="AlphaFoldDB" id="A0A4R4TIX9"/>
<comment type="caution">
    <text evidence="2">The sequence shown here is derived from an EMBL/GenBank/DDBJ whole genome shotgun (WGS) entry which is preliminary data.</text>
</comment>
<reference evidence="2 3" key="1">
    <citation type="submission" date="2019-03" db="EMBL/GenBank/DDBJ databases">
        <title>Draft genome sequences of novel Actinobacteria.</title>
        <authorList>
            <person name="Sahin N."/>
            <person name="Ay H."/>
            <person name="Saygin H."/>
        </authorList>
    </citation>
    <scope>NUCLEOTIDE SEQUENCE [LARGE SCALE GENOMIC DNA]</scope>
    <source>
        <strain evidence="2 3">DSM 41900</strain>
    </source>
</reference>
<protein>
    <submittedName>
        <fullName evidence="2">Glycosyltransferase family 1 protein</fullName>
    </submittedName>
</protein>
<name>A0A4R4TIX9_9ACTN</name>